<feature type="region of interest" description="Disordered" evidence="1">
    <location>
        <begin position="208"/>
        <end position="281"/>
    </location>
</feature>
<dbReference type="EMBL" id="KQ085980">
    <property type="protein sequence ID" value="KLO12306.1"/>
    <property type="molecule type" value="Genomic_DNA"/>
</dbReference>
<evidence type="ECO:0008006" key="4">
    <source>
        <dbReference type="Google" id="ProtNLM"/>
    </source>
</evidence>
<dbReference type="AlphaFoldDB" id="A0A0H2S5X2"/>
<protein>
    <recommendedName>
        <fullName evidence="4">Mediator complex subunit 8</fullName>
    </recommendedName>
</protein>
<name>A0A0H2S5X2_9AGAM</name>
<keyword evidence="3" id="KW-1185">Reference proteome</keyword>
<gene>
    <name evidence="2" type="ORF">SCHPADRAFT_424208</name>
</gene>
<proteinExistence type="predicted"/>
<accession>A0A0H2S5X2</accession>
<dbReference type="OrthoDB" id="5568181at2759"/>
<dbReference type="Proteomes" id="UP000053477">
    <property type="component" value="Unassembled WGS sequence"/>
</dbReference>
<evidence type="ECO:0000313" key="3">
    <source>
        <dbReference type="Proteomes" id="UP000053477"/>
    </source>
</evidence>
<dbReference type="InParanoid" id="A0A0H2S5X2"/>
<evidence type="ECO:0000256" key="1">
    <source>
        <dbReference type="SAM" id="MobiDB-lite"/>
    </source>
</evidence>
<evidence type="ECO:0000313" key="2">
    <source>
        <dbReference type="EMBL" id="KLO12306.1"/>
    </source>
</evidence>
<reference evidence="2 3" key="1">
    <citation type="submission" date="2015-04" db="EMBL/GenBank/DDBJ databases">
        <title>Complete genome sequence of Schizopora paradoxa KUC8140, a cosmopolitan wood degrader in East Asia.</title>
        <authorList>
            <consortium name="DOE Joint Genome Institute"/>
            <person name="Min B."/>
            <person name="Park H."/>
            <person name="Jang Y."/>
            <person name="Kim J.-J."/>
            <person name="Kim K.H."/>
            <person name="Pangilinan J."/>
            <person name="Lipzen A."/>
            <person name="Riley R."/>
            <person name="Grigoriev I.V."/>
            <person name="Spatafora J.W."/>
            <person name="Choi I.-G."/>
        </authorList>
    </citation>
    <scope>NUCLEOTIDE SEQUENCE [LARGE SCALE GENOMIC DNA]</scope>
    <source>
        <strain evidence="2 3">KUC8140</strain>
    </source>
</reference>
<organism evidence="2 3">
    <name type="scientific">Schizopora paradoxa</name>
    <dbReference type="NCBI Taxonomy" id="27342"/>
    <lineage>
        <taxon>Eukaryota</taxon>
        <taxon>Fungi</taxon>
        <taxon>Dikarya</taxon>
        <taxon>Basidiomycota</taxon>
        <taxon>Agaricomycotina</taxon>
        <taxon>Agaricomycetes</taxon>
        <taxon>Hymenochaetales</taxon>
        <taxon>Schizoporaceae</taxon>
        <taxon>Schizopora</taxon>
    </lineage>
</organism>
<feature type="compositionally biased region" description="Acidic residues" evidence="1">
    <location>
        <begin position="250"/>
        <end position="267"/>
    </location>
</feature>
<dbReference type="Gene3D" id="1.20.58.1710">
    <property type="match status" value="1"/>
</dbReference>
<sequence length="281" mass="30221">MASSSPHVPEVPSSSLPRGQLESARFKVIQLMESIQSLQRVLEAGGQNVMPSWPDILTKYNVLLSQTHNLSNSLIAQGSSASSSKATPAGAALALATANPLERLALVPSAVLTETQFDNDVVPLLRNIQTIEVLRLETDVVRRLGERLPSAAMLKDRPTASETHSAVIQDCERIRTEHDSRCERAVRAVALLREKYDWKARVAVETEEPEDFPMSPILALSPMNRMSPIPPLASGDGDDDVLMGTPGGGADDDDDDDSGNDEAELEEVLGPSLQPTPGDSP</sequence>